<evidence type="ECO:0000256" key="2">
    <source>
        <dbReference type="ARBA" id="ARBA00010370"/>
    </source>
</evidence>
<comment type="caution">
    <text evidence="28">The sequence shown here is derived from an EMBL/GenBank/DDBJ whole genome shotgun (WGS) entry which is preliminary data.</text>
</comment>
<evidence type="ECO:0000256" key="6">
    <source>
        <dbReference type="ARBA" id="ARBA00022670"/>
    </source>
</evidence>
<dbReference type="PIRSF" id="PIRSF001191">
    <property type="entry name" value="Peptidase_M10A_matrix"/>
    <property type="match status" value="1"/>
</dbReference>
<feature type="binding site" evidence="21">
    <location>
        <position position="463"/>
    </location>
    <ligand>
        <name>Ca(2+)</name>
        <dbReference type="ChEBI" id="CHEBI:29108"/>
        <label>4</label>
    </ligand>
</feature>
<dbReference type="InterPro" id="IPR021190">
    <property type="entry name" value="Pept_M10A"/>
</dbReference>
<dbReference type="PANTHER" id="PTHR10201">
    <property type="entry name" value="MATRIX METALLOPROTEINASE"/>
    <property type="match status" value="1"/>
</dbReference>
<gene>
    <name evidence="28" type="ORF">ACEWY4_010054</name>
</gene>
<dbReference type="InterPro" id="IPR018486">
    <property type="entry name" value="Hemopexin_CS"/>
</dbReference>
<feature type="binding site" evidence="20">
    <location>
        <position position="253"/>
    </location>
    <ligand>
        <name>Zn(2+)</name>
        <dbReference type="ChEBI" id="CHEBI:29105"/>
        <label>2</label>
        <note>catalytic</note>
    </ligand>
</feature>
<reference evidence="28 29" key="1">
    <citation type="submission" date="2024-09" db="EMBL/GenBank/DDBJ databases">
        <title>A chromosome-level genome assembly of Gray's grenadier anchovy, Coilia grayii.</title>
        <authorList>
            <person name="Fu Z."/>
        </authorList>
    </citation>
    <scope>NUCLEOTIDE SEQUENCE [LARGE SCALE GENOMIC DNA]</scope>
    <source>
        <strain evidence="28">G4</strain>
        <tissue evidence="28">Muscle</tissue>
    </source>
</reference>
<dbReference type="Gene3D" id="2.110.10.10">
    <property type="entry name" value="Hemopexin-like domain"/>
    <property type="match status" value="1"/>
</dbReference>
<feature type="binding site" evidence="21">
    <location>
        <position position="214"/>
    </location>
    <ligand>
        <name>Zn(2+)</name>
        <dbReference type="ChEBI" id="CHEBI:29105"/>
        <label>1</label>
    </ligand>
</feature>
<evidence type="ECO:0000256" key="20">
    <source>
        <dbReference type="PIRSR" id="PIRSR001191-2"/>
    </source>
</evidence>
<feature type="binding site" evidence="21">
    <location>
        <position position="199"/>
    </location>
    <ligand>
        <name>Zn(2+)</name>
        <dbReference type="ChEBI" id="CHEBI:29105"/>
        <label>1</label>
    </ligand>
</feature>
<dbReference type="CDD" id="cd04278">
    <property type="entry name" value="ZnMc_MMP"/>
    <property type="match status" value="1"/>
</dbReference>
<comment type="cofactor">
    <cofactor evidence="21">
        <name>Ca(2+)</name>
        <dbReference type="ChEBI" id="CHEBI:29108"/>
    </cofactor>
    <text evidence="21">Can bind about 5 Ca(2+) ions per subunit.</text>
</comment>
<feature type="binding site" evidence="21">
    <location>
        <position position="189"/>
    </location>
    <ligand>
        <name>Ca(2+)</name>
        <dbReference type="ChEBI" id="CHEBI:29108"/>
        <label>2</label>
    </ligand>
</feature>
<feature type="repeat" description="Hemopexin" evidence="24">
    <location>
        <begin position="459"/>
        <end position="502"/>
    </location>
</feature>
<dbReference type="Pfam" id="PF00045">
    <property type="entry name" value="Hemopexin"/>
    <property type="match status" value="4"/>
</dbReference>
<feature type="region of interest" description="Disordered" evidence="25">
    <location>
        <begin position="1"/>
        <end position="25"/>
    </location>
</feature>
<feature type="binding site" evidence="20">
    <location>
        <position position="259"/>
    </location>
    <ligand>
        <name>Zn(2+)</name>
        <dbReference type="ChEBI" id="CHEBI:29105"/>
        <label>2</label>
        <note>catalytic</note>
    </ligand>
</feature>
<feature type="modified residue" description="Phosphotyrosine; by PKDCC" evidence="23">
    <location>
        <position position="397"/>
    </location>
</feature>
<feature type="domain" description="Peptidase metallopeptidase" evidence="27">
    <location>
        <begin position="136"/>
        <end position="295"/>
    </location>
</feature>
<comment type="subcellular location">
    <subcellularLocation>
        <location evidence="1">Secreted</location>
        <location evidence="1">Extracellular space</location>
        <location evidence="1">Extracellular matrix</location>
    </subcellularLocation>
</comment>
<feature type="binding site" evidence="21">
    <location>
        <position position="223"/>
    </location>
    <ligand>
        <name>Ca(2+)</name>
        <dbReference type="ChEBI" id="CHEBI:29108"/>
        <label>2</label>
    </ligand>
</feature>
<dbReference type="SUPFAM" id="SSF50923">
    <property type="entry name" value="Hemopexin-like domain"/>
    <property type="match status" value="1"/>
</dbReference>
<dbReference type="SUPFAM" id="SSF55486">
    <property type="entry name" value="Metalloproteases ('zincins'), catalytic domain"/>
    <property type="match status" value="1"/>
</dbReference>
<evidence type="ECO:0000256" key="3">
    <source>
        <dbReference type="ARBA" id="ARBA00018037"/>
    </source>
</evidence>
<keyword evidence="9" id="KW-0677">Repeat</keyword>
<dbReference type="CDD" id="cd00094">
    <property type="entry name" value="HX"/>
    <property type="match status" value="1"/>
</dbReference>
<dbReference type="InterPro" id="IPR036375">
    <property type="entry name" value="Hemopexin-like_dom_sf"/>
</dbReference>
<evidence type="ECO:0000313" key="28">
    <source>
        <dbReference type="EMBL" id="KAL2095335.1"/>
    </source>
</evidence>
<keyword evidence="8 26" id="KW-0732">Signal</keyword>
<dbReference type="InterPro" id="IPR033739">
    <property type="entry name" value="M10A_MMP"/>
</dbReference>
<keyword evidence="16 22" id="KW-1015">Disulfide bond</keyword>
<feature type="signal peptide" evidence="26">
    <location>
        <begin position="1"/>
        <end position="50"/>
    </location>
</feature>
<evidence type="ECO:0000256" key="23">
    <source>
        <dbReference type="PIRSR" id="PIRSR621190-4"/>
    </source>
</evidence>
<dbReference type="FunFam" id="2.110.10.10:FF:000002">
    <property type="entry name" value="Matrix metallopeptidase 3"/>
    <property type="match status" value="1"/>
</dbReference>
<dbReference type="Pfam" id="PF01471">
    <property type="entry name" value="PG_binding_1"/>
    <property type="match status" value="1"/>
</dbReference>
<dbReference type="PROSITE" id="PS00024">
    <property type="entry name" value="HEMOPEXIN"/>
    <property type="match status" value="1"/>
</dbReference>
<feature type="binding site" evidence="21">
    <location>
        <position position="232"/>
    </location>
    <ligand>
        <name>Ca(2+)</name>
        <dbReference type="ChEBI" id="CHEBI:29108"/>
        <label>3</label>
    </ligand>
</feature>
<feature type="binding site" evidence="21">
    <location>
        <position position="416"/>
    </location>
    <ligand>
        <name>Ca(2+)</name>
        <dbReference type="ChEBI" id="CHEBI:29108"/>
        <label>5</label>
    </ligand>
</feature>
<dbReference type="EMBL" id="JBHFQA010000008">
    <property type="protein sequence ID" value="KAL2095335.1"/>
    <property type="molecule type" value="Genomic_DNA"/>
</dbReference>
<feature type="binding site" evidence="21">
    <location>
        <position position="366"/>
    </location>
    <ligand>
        <name>Ca(2+)</name>
        <dbReference type="ChEBI" id="CHEBI:29108"/>
        <label>4</label>
    </ligand>
</feature>
<evidence type="ECO:0000256" key="17">
    <source>
        <dbReference type="ARBA" id="ARBA00023180"/>
    </source>
</evidence>
<sequence>MTQGAGCRRHRGRRASMHQGRTSAPGLLMHSGWTSTTGLLLLLLLGPSLAAPLPQTTGHPQDGDRAFAEAYLQKFFGYESHHSRERRSCGPDAFQAKVREMQRAFGLLESGELNGETLAAMRRPRCGLSDAEEFGPLMRWTNHNLTYSIEGSIPKMRPRHVRKAFREAWKVWAEVTPLQFRRRARREADIIVSFNRRDHGDGASFDGSGGILAHAFQPGKGIGGDVHFDAEEDWTVNSKGYNLFAVATHEFGHTLGLPHSSDPGAVMYPSYNFVTHTDFLLSDQDVRDIQKLYGINPNFSALKLKRPPPKTPERCDPGLVFDAVSGMQQEIVFFKDRFMWRTHPSFDSIGVTFLTSLWPDVPSYIDAAYEDVENGAMLFFKGNQYWKVKGMTLQENYPRSISDLGLPPSVKAVDAALHLRDKRHTVFFSGRDCWRYDNARSQMMEGYPKPIAHEWPGIDTSVDAAVSSNGFVYFFKGNNQYEYDPRLKYVKSMTPANKWLRC</sequence>
<evidence type="ECO:0000313" key="29">
    <source>
        <dbReference type="Proteomes" id="UP001591681"/>
    </source>
</evidence>
<feature type="binding site" evidence="21">
    <location>
        <position position="368"/>
    </location>
    <ligand>
        <name>Ca(2+)</name>
        <dbReference type="ChEBI" id="CHEBI:29108"/>
        <label>5</label>
    </ligand>
</feature>
<evidence type="ECO:0000259" key="27">
    <source>
        <dbReference type="SMART" id="SM00235"/>
    </source>
</evidence>
<feature type="repeat" description="Hemopexin" evidence="24">
    <location>
        <begin position="410"/>
        <end position="458"/>
    </location>
</feature>
<feature type="disulfide bond" evidence="22">
    <location>
        <begin position="315"/>
        <end position="502"/>
    </location>
</feature>
<evidence type="ECO:0000256" key="18">
    <source>
        <dbReference type="ARBA" id="ARBA00031807"/>
    </source>
</evidence>
<feature type="repeat" description="Hemopexin" evidence="24">
    <location>
        <begin position="312"/>
        <end position="361"/>
    </location>
</feature>
<comment type="similarity">
    <text evidence="2">Belongs to the peptidase M10A family.</text>
</comment>
<dbReference type="InterPro" id="IPR018487">
    <property type="entry name" value="Hemopexin-like_repeat"/>
</dbReference>
<dbReference type="PROSITE" id="PS51642">
    <property type="entry name" value="HEMOPEXIN_2"/>
    <property type="match status" value="4"/>
</dbReference>
<dbReference type="InterPro" id="IPR036365">
    <property type="entry name" value="PGBD-like_sf"/>
</dbReference>
<evidence type="ECO:0000256" key="9">
    <source>
        <dbReference type="ARBA" id="ARBA00022737"/>
    </source>
</evidence>
<evidence type="ECO:0000256" key="16">
    <source>
        <dbReference type="ARBA" id="ARBA00023157"/>
    </source>
</evidence>
<feature type="binding site" evidence="21">
    <location>
        <position position="267"/>
    </location>
    <ligand>
        <name>Zn(2+)</name>
        <dbReference type="ChEBI" id="CHEBI:29105"/>
        <label>2</label>
        <note>catalytic</note>
    </ligand>
</feature>
<dbReference type="FunFam" id="3.40.390.10:FF:000007">
    <property type="entry name" value="Collagenase 3"/>
    <property type="match status" value="1"/>
</dbReference>
<evidence type="ECO:0000256" key="24">
    <source>
        <dbReference type="PROSITE-ProRule" id="PRU01011"/>
    </source>
</evidence>
<evidence type="ECO:0000256" key="8">
    <source>
        <dbReference type="ARBA" id="ARBA00022729"/>
    </source>
</evidence>
<dbReference type="Gene3D" id="3.40.390.10">
    <property type="entry name" value="Collagenase (Catalytic Domain)"/>
    <property type="match status" value="1"/>
</dbReference>
<protein>
    <recommendedName>
        <fullName evidence="3">Collagenase 3</fullName>
    </recommendedName>
    <alternativeName>
        <fullName evidence="18">Matrix metalloproteinase-13</fullName>
    </alternativeName>
</protein>
<dbReference type="PRINTS" id="PR00138">
    <property type="entry name" value="MATRIXIN"/>
</dbReference>
<evidence type="ECO:0000256" key="15">
    <source>
        <dbReference type="ARBA" id="ARBA00023145"/>
    </source>
</evidence>
<evidence type="ECO:0000256" key="12">
    <source>
        <dbReference type="ARBA" id="ARBA00022837"/>
    </source>
</evidence>
<evidence type="ECO:0000256" key="21">
    <source>
        <dbReference type="PIRSR" id="PIRSR621190-2"/>
    </source>
</evidence>
<evidence type="ECO:0000256" key="14">
    <source>
        <dbReference type="ARBA" id="ARBA00023105"/>
    </source>
</evidence>
<keyword evidence="4" id="KW-0964">Secreted</keyword>
<keyword evidence="29" id="KW-1185">Reference proteome</keyword>
<feature type="binding site" evidence="21">
    <location>
        <position position="206"/>
    </location>
    <ligand>
        <name>Ca(2+)</name>
        <dbReference type="ChEBI" id="CHEBI:29108"/>
        <label>3</label>
    </ligand>
</feature>
<keyword evidence="5" id="KW-0272">Extracellular matrix</keyword>
<feature type="repeat" description="Hemopexin" evidence="24">
    <location>
        <begin position="362"/>
        <end position="408"/>
    </location>
</feature>
<feature type="binding site" evidence="21">
    <location>
        <position position="201"/>
    </location>
    <ligand>
        <name>Zn(2+)</name>
        <dbReference type="ChEBI" id="CHEBI:29105"/>
        <label>1</label>
    </ligand>
</feature>
<dbReference type="GO" id="GO:0046872">
    <property type="term" value="F:metal ion binding"/>
    <property type="evidence" value="ECO:0007669"/>
    <property type="project" value="UniProtKB-KW"/>
</dbReference>
<evidence type="ECO:0000256" key="25">
    <source>
        <dbReference type="SAM" id="MobiDB-lite"/>
    </source>
</evidence>
<name>A0ABD1K859_9TELE</name>
<evidence type="ECO:0000256" key="7">
    <source>
        <dbReference type="ARBA" id="ARBA00022723"/>
    </source>
</evidence>
<keyword evidence="12 21" id="KW-0106">Calcium</keyword>
<feature type="compositionally biased region" description="Basic residues" evidence="25">
    <location>
        <begin position="7"/>
        <end position="16"/>
    </location>
</feature>
<evidence type="ECO:0000256" key="19">
    <source>
        <dbReference type="PIRSR" id="PIRSR001191-1"/>
    </source>
</evidence>
<keyword evidence="13" id="KW-0482">Metalloprotease</keyword>
<feature type="binding site" evidence="21">
    <location>
        <position position="225"/>
    </location>
    <ligand>
        <name>Ca(2+)</name>
        <dbReference type="ChEBI" id="CHEBI:29108"/>
        <label>2</label>
    </ligand>
</feature>
<dbReference type="AlphaFoldDB" id="A0ABD1K859"/>
<accession>A0ABD1K859</accession>
<dbReference type="InterPro" id="IPR001818">
    <property type="entry name" value="Pept_M10_metallopeptidase"/>
</dbReference>
<dbReference type="InterPro" id="IPR000585">
    <property type="entry name" value="Hemopexin-like_dom"/>
</dbReference>
<feature type="binding site" evidence="20">
    <location>
        <position position="249"/>
    </location>
    <ligand>
        <name>Zn(2+)</name>
        <dbReference type="ChEBI" id="CHEBI:29105"/>
        <label>2</label>
        <note>catalytic</note>
    </ligand>
</feature>
<evidence type="ECO:0000256" key="1">
    <source>
        <dbReference type="ARBA" id="ARBA00004498"/>
    </source>
</evidence>
<dbReference type="PANTHER" id="PTHR10201:SF165">
    <property type="entry name" value="COLLAGENASE 3"/>
    <property type="match status" value="1"/>
</dbReference>
<feature type="binding site" evidence="21">
    <location>
        <position position="227"/>
    </location>
    <ligand>
        <name>Zn(2+)</name>
        <dbReference type="ChEBI" id="CHEBI:29105"/>
        <label>1</label>
    </ligand>
</feature>
<proteinExistence type="inferred from homology"/>
<feature type="binding site" description="in inhibited form" evidence="21">
    <location>
        <position position="126"/>
    </location>
    <ligand>
        <name>Zn(2+)</name>
        <dbReference type="ChEBI" id="CHEBI:29105"/>
        <label>2</label>
        <note>catalytic</note>
    </ligand>
</feature>
<evidence type="ECO:0000256" key="5">
    <source>
        <dbReference type="ARBA" id="ARBA00022530"/>
    </source>
</evidence>
<evidence type="ECO:0000256" key="26">
    <source>
        <dbReference type="SAM" id="SignalP"/>
    </source>
</evidence>
<evidence type="ECO:0000256" key="22">
    <source>
        <dbReference type="PIRSR" id="PIRSR621190-3"/>
    </source>
</evidence>
<dbReference type="GO" id="GO:0008237">
    <property type="term" value="F:metallopeptidase activity"/>
    <property type="evidence" value="ECO:0007669"/>
    <property type="project" value="UniProtKB-KW"/>
</dbReference>
<keyword evidence="15" id="KW-0865">Zymogen</keyword>
<evidence type="ECO:0000256" key="13">
    <source>
        <dbReference type="ARBA" id="ARBA00023049"/>
    </source>
</evidence>
<keyword evidence="6" id="KW-0645">Protease</keyword>
<keyword evidence="17" id="KW-0325">Glycoprotein</keyword>
<dbReference type="SMART" id="SM00235">
    <property type="entry name" value="ZnMc"/>
    <property type="match status" value="1"/>
</dbReference>
<comment type="cofactor">
    <cofactor evidence="21">
        <name>Zn(2+)</name>
        <dbReference type="ChEBI" id="CHEBI:29105"/>
    </cofactor>
    <text evidence="21">Binds 2 Zn(2+) ions per subunit.</text>
</comment>
<dbReference type="InterPro" id="IPR002477">
    <property type="entry name" value="Peptidoglycan-bd-like"/>
</dbReference>
<evidence type="ECO:0000256" key="11">
    <source>
        <dbReference type="ARBA" id="ARBA00022833"/>
    </source>
</evidence>
<dbReference type="GO" id="GO:0006508">
    <property type="term" value="P:proteolysis"/>
    <property type="evidence" value="ECO:0007669"/>
    <property type="project" value="UniProtKB-KW"/>
</dbReference>
<dbReference type="GO" id="GO:0030574">
    <property type="term" value="P:collagen catabolic process"/>
    <property type="evidence" value="ECO:0007669"/>
    <property type="project" value="UniProtKB-KW"/>
</dbReference>
<feature type="chain" id="PRO_5044884339" description="Collagenase 3" evidence="26">
    <location>
        <begin position="51"/>
        <end position="502"/>
    </location>
</feature>
<feature type="binding site" evidence="21">
    <location>
        <position position="232"/>
    </location>
    <ligand>
        <name>Ca(2+)</name>
        <dbReference type="ChEBI" id="CHEBI:29108"/>
        <label>1</label>
    </ligand>
</feature>
<dbReference type="Proteomes" id="UP001591681">
    <property type="component" value="Unassembled WGS sequence"/>
</dbReference>
<feature type="binding site" evidence="21">
    <location>
        <position position="229"/>
    </location>
    <ligand>
        <name>Ca(2+)</name>
        <dbReference type="ChEBI" id="CHEBI:29108"/>
        <label>3</label>
    </ligand>
</feature>
<dbReference type="InterPro" id="IPR024079">
    <property type="entry name" value="MetalloPept_cat_dom_sf"/>
</dbReference>
<feature type="binding site" evidence="21">
    <location>
        <position position="207"/>
    </location>
    <ligand>
        <name>Ca(2+)</name>
        <dbReference type="ChEBI" id="CHEBI:29108"/>
        <label>3</label>
    </ligand>
</feature>
<feature type="active site" evidence="19">
    <location>
        <position position="250"/>
    </location>
</feature>
<keyword evidence="10" id="KW-0378">Hydrolase</keyword>
<organism evidence="28 29">
    <name type="scientific">Coilia grayii</name>
    <name type="common">Gray's grenadier anchovy</name>
    <dbReference type="NCBI Taxonomy" id="363190"/>
    <lineage>
        <taxon>Eukaryota</taxon>
        <taxon>Metazoa</taxon>
        <taxon>Chordata</taxon>
        <taxon>Craniata</taxon>
        <taxon>Vertebrata</taxon>
        <taxon>Euteleostomi</taxon>
        <taxon>Actinopterygii</taxon>
        <taxon>Neopterygii</taxon>
        <taxon>Teleostei</taxon>
        <taxon>Clupei</taxon>
        <taxon>Clupeiformes</taxon>
        <taxon>Clupeoidei</taxon>
        <taxon>Engraulidae</taxon>
        <taxon>Coilinae</taxon>
        <taxon>Coilia</taxon>
    </lineage>
</organism>
<keyword evidence="14" id="KW-0177">Collagen degradation</keyword>
<dbReference type="InterPro" id="IPR006026">
    <property type="entry name" value="Peptidase_Metallo"/>
</dbReference>
<keyword evidence="7 20" id="KW-0479">Metal-binding</keyword>
<evidence type="ECO:0000256" key="10">
    <source>
        <dbReference type="ARBA" id="ARBA00022801"/>
    </source>
</evidence>
<dbReference type="SMART" id="SM00120">
    <property type="entry name" value="HX"/>
    <property type="match status" value="4"/>
</dbReference>
<feature type="binding site" evidence="21">
    <location>
        <position position="322"/>
    </location>
    <ligand>
        <name>Ca(2+)</name>
        <dbReference type="ChEBI" id="CHEBI:29108"/>
        <label>4</label>
    </ligand>
</feature>
<keyword evidence="11 20" id="KW-0862">Zinc</keyword>
<dbReference type="SUPFAM" id="SSF47090">
    <property type="entry name" value="PGBD-like"/>
    <property type="match status" value="1"/>
</dbReference>
<evidence type="ECO:0000256" key="4">
    <source>
        <dbReference type="ARBA" id="ARBA00022525"/>
    </source>
</evidence>
<dbReference type="Pfam" id="PF00413">
    <property type="entry name" value="Peptidase_M10"/>
    <property type="match status" value="1"/>
</dbReference>